<dbReference type="Pfam" id="PF00561">
    <property type="entry name" value="Abhydrolase_1"/>
    <property type="match status" value="1"/>
</dbReference>
<feature type="domain" description="AB hydrolase-1" evidence="1">
    <location>
        <begin position="28"/>
        <end position="160"/>
    </location>
</feature>
<gene>
    <name evidence="2" type="ORF">QBC37DRAFT_205096</name>
</gene>
<dbReference type="PANTHER" id="PTHR43798">
    <property type="entry name" value="MONOACYLGLYCEROL LIPASE"/>
    <property type="match status" value="1"/>
</dbReference>
<reference evidence="2" key="1">
    <citation type="journal article" date="2023" name="Mol. Phylogenet. Evol.">
        <title>Genome-scale phylogeny and comparative genomics of the fungal order Sordariales.</title>
        <authorList>
            <person name="Hensen N."/>
            <person name="Bonometti L."/>
            <person name="Westerberg I."/>
            <person name="Brannstrom I.O."/>
            <person name="Guillou S."/>
            <person name="Cros-Aarteil S."/>
            <person name="Calhoun S."/>
            <person name="Haridas S."/>
            <person name="Kuo A."/>
            <person name="Mondo S."/>
            <person name="Pangilinan J."/>
            <person name="Riley R."/>
            <person name="LaButti K."/>
            <person name="Andreopoulos B."/>
            <person name="Lipzen A."/>
            <person name="Chen C."/>
            <person name="Yan M."/>
            <person name="Daum C."/>
            <person name="Ng V."/>
            <person name="Clum A."/>
            <person name="Steindorff A."/>
            <person name="Ohm R.A."/>
            <person name="Martin F."/>
            <person name="Silar P."/>
            <person name="Natvig D.O."/>
            <person name="Lalanne C."/>
            <person name="Gautier V."/>
            <person name="Ament-Velasquez S.L."/>
            <person name="Kruys A."/>
            <person name="Hutchinson M.I."/>
            <person name="Powell A.J."/>
            <person name="Barry K."/>
            <person name="Miller A.N."/>
            <person name="Grigoriev I.V."/>
            <person name="Debuchy R."/>
            <person name="Gladieux P."/>
            <person name="Hiltunen Thoren M."/>
            <person name="Johannesson H."/>
        </authorList>
    </citation>
    <scope>NUCLEOTIDE SEQUENCE</scope>
    <source>
        <strain evidence="2">PSN293</strain>
    </source>
</reference>
<evidence type="ECO:0000313" key="2">
    <source>
        <dbReference type="EMBL" id="KAK4211863.1"/>
    </source>
</evidence>
<dbReference type="InterPro" id="IPR050266">
    <property type="entry name" value="AB_hydrolase_sf"/>
</dbReference>
<dbReference type="GO" id="GO:0016787">
    <property type="term" value="F:hydrolase activity"/>
    <property type="evidence" value="ECO:0007669"/>
    <property type="project" value="UniProtKB-KW"/>
</dbReference>
<dbReference type="SUPFAM" id="SSF53474">
    <property type="entry name" value="alpha/beta-Hydrolases"/>
    <property type="match status" value="1"/>
</dbReference>
<keyword evidence="3" id="KW-1185">Reference proteome</keyword>
<accession>A0AAN6Y3A4</accession>
<dbReference type="InterPro" id="IPR029058">
    <property type="entry name" value="AB_hydrolase_fold"/>
</dbReference>
<evidence type="ECO:0000313" key="3">
    <source>
        <dbReference type="Proteomes" id="UP001301769"/>
    </source>
</evidence>
<keyword evidence="2" id="KW-0378">Hydrolase</keyword>
<dbReference type="Proteomes" id="UP001301769">
    <property type="component" value="Unassembled WGS sequence"/>
</dbReference>
<proteinExistence type="predicted"/>
<dbReference type="InterPro" id="IPR000073">
    <property type="entry name" value="AB_hydrolase_1"/>
</dbReference>
<reference evidence="2" key="2">
    <citation type="submission" date="2023-05" db="EMBL/GenBank/DDBJ databases">
        <authorList>
            <consortium name="Lawrence Berkeley National Laboratory"/>
            <person name="Steindorff A."/>
            <person name="Hensen N."/>
            <person name="Bonometti L."/>
            <person name="Westerberg I."/>
            <person name="Brannstrom I.O."/>
            <person name="Guillou S."/>
            <person name="Cros-Aarteil S."/>
            <person name="Calhoun S."/>
            <person name="Haridas S."/>
            <person name="Kuo A."/>
            <person name="Mondo S."/>
            <person name="Pangilinan J."/>
            <person name="Riley R."/>
            <person name="Labutti K."/>
            <person name="Andreopoulos B."/>
            <person name="Lipzen A."/>
            <person name="Chen C."/>
            <person name="Yanf M."/>
            <person name="Daum C."/>
            <person name="Ng V."/>
            <person name="Clum A."/>
            <person name="Ohm R."/>
            <person name="Martin F."/>
            <person name="Silar P."/>
            <person name="Natvig D."/>
            <person name="Lalanne C."/>
            <person name="Gautier V."/>
            <person name="Ament-Velasquez S.L."/>
            <person name="Kruys A."/>
            <person name="Hutchinson M.I."/>
            <person name="Powell A.J."/>
            <person name="Barry K."/>
            <person name="Miller A.N."/>
            <person name="Grigoriev I.V."/>
            <person name="Debuchy R."/>
            <person name="Gladieux P."/>
            <person name="Thoren M.H."/>
            <person name="Johannesson H."/>
        </authorList>
    </citation>
    <scope>NUCLEOTIDE SEQUENCE</scope>
    <source>
        <strain evidence="2">PSN293</strain>
    </source>
</reference>
<dbReference type="EMBL" id="MU858139">
    <property type="protein sequence ID" value="KAK4211863.1"/>
    <property type="molecule type" value="Genomic_DNA"/>
</dbReference>
<sequence length="315" mass="35269">MPYLTISDQTTPPLRIFYLDQGPPTSQPMLLIHGLGCDLHDWSWQIPLLLSLGYRVISSDLRGHGKSSGPHPTLPLPPTWPGPEALSNGPILDYYPQSLAHDQIRLLDHLSISESEKVLVIGHSLGSTISYYLYTTFPDRVKGLVTIDPFHNQTNEMRDPIVGMFDSDGEYTLVEWFTKYGYIDMSPPPEEWYTTWHARRVLTTESQVMRGLAWGGFEAKDSLGRRENAALCYLTGGKEGLQCPFLAVGAGEQNLILEREMLKSKGNKLDEVVVLARGGHWLHQGHKAGEFNKILEGWLRKGEFLPDSVGGRPGF</sequence>
<name>A0AAN6Y3A4_9PEZI</name>
<dbReference type="AlphaFoldDB" id="A0AAN6Y3A4"/>
<evidence type="ECO:0000259" key="1">
    <source>
        <dbReference type="Pfam" id="PF00561"/>
    </source>
</evidence>
<dbReference type="Gene3D" id="3.40.50.1820">
    <property type="entry name" value="alpha/beta hydrolase"/>
    <property type="match status" value="1"/>
</dbReference>
<comment type="caution">
    <text evidence="2">The sequence shown here is derived from an EMBL/GenBank/DDBJ whole genome shotgun (WGS) entry which is preliminary data.</text>
</comment>
<organism evidence="2 3">
    <name type="scientific">Rhypophila decipiens</name>
    <dbReference type="NCBI Taxonomy" id="261697"/>
    <lineage>
        <taxon>Eukaryota</taxon>
        <taxon>Fungi</taxon>
        <taxon>Dikarya</taxon>
        <taxon>Ascomycota</taxon>
        <taxon>Pezizomycotina</taxon>
        <taxon>Sordariomycetes</taxon>
        <taxon>Sordariomycetidae</taxon>
        <taxon>Sordariales</taxon>
        <taxon>Naviculisporaceae</taxon>
        <taxon>Rhypophila</taxon>
    </lineage>
</organism>
<protein>
    <submittedName>
        <fullName evidence="2">Alpha/beta hydrolase protein</fullName>
    </submittedName>
</protein>